<dbReference type="InterPro" id="IPR008928">
    <property type="entry name" value="6-hairpin_glycosidase_sf"/>
</dbReference>
<dbReference type="AlphaFoldDB" id="A0ABD5T476"/>
<accession>A0ABD5T476</accession>
<evidence type="ECO:0000313" key="3">
    <source>
        <dbReference type="Proteomes" id="UP001596274"/>
    </source>
</evidence>
<keyword evidence="3" id="KW-1185">Reference proteome</keyword>
<gene>
    <name evidence="2" type="ORF">ACFQDD_12005</name>
</gene>
<feature type="region of interest" description="Disordered" evidence="1">
    <location>
        <begin position="50"/>
        <end position="69"/>
    </location>
</feature>
<feature type="non-terminal residue" evidence="2">
    <location>
        <position position="1"/>
    </location>
</feature>
<dbReference type="PANTHER" id="PTHR42899">
    <property type="entry name" value="SPERMATOGENESIS-ASSOCIATED PROTEIN 20"/>
    <property type="match status" value="1"/>
</dbReference>
<evidence type="ECO:0000256" key="1">
    <source>
        <dbReference type="SAM" id="MobiDB-lite"/>
    </source>
</evidence>
<organism evidence="2 3">
    <name type="scientific">Halorubrum pallidum</name>
    <dbReference type="NCBI Taxonomy" id="1526114"/>
    <lineage>
        <taxon>Archaea</taxon>
        <taxon>Methanobacteriati</taxon>
        <taxon>Methanobacteriota</taxon>
        <taxon>Stenosarchaea group</taxon>
        <taxon>Halobacteria</taxon>
        <taxon>Halobacteriales</taxon>
        <taxon>Haloferacaceae</taxon>
        <taxon>Halorubrum</taxon>
    </lineage>
</organism>
<dbReference type="EMBL" id="JBHSWT010000697">
    <property type="protein sequence ID" value="MFC6772228.1"/>
    <property type="molecule type" value="Genomic_DNA"/>
</dbReference>
<reference evidence="2 3" key="1">
    <citation type="journal article" date="2019" name="Int. J. Syst. Evol. Microbiol.">
        <title>The Global Catalogue of Microorganisms (GCM) 10K type strain sequencing project: providing services to taxonomists for standard genome sequencing and annotation.</title>
        <authorList>
            <consortium name="The Broad Institute Genomics Platform"/>
            <consortium name="The Broad Institute Genome Sequencing Center for Infectious Disease"/>
            <person name="Wu L."/>
            <person name="Ma J."/>
        </authorList>
    </citation>
    <scope>NUCLEOTIDE SEQUENCE [LARGE SCALE GENOMIC DNA]</scope>
    <source>
        <strain evidence="2 3">PJ61</strain>
    </source>
</reference>
<dbReference type="Proteomes" id="UP001596274">
    <property type="component" value="Unassembled WGS sequence"/>
</dbReference>
<evidence type="ECO:0000313" key="2">
    <source>
        <dbReference type="EMBL" id="MFC6772228.1"/>
    </source>
</evidence>
<name>A0ABD5T476_9EURY</name>
<proteinExistence type="predicted"/>
<comment type="caution">
    <text evidence="2">The sequence shown here is derived from an EMBL/GenBank/DDBJ whole genome shotgun (WGS) entry which is preliminary data.</text>
</comment>
<protein>
    <submittedName>
        <fullName evidence="2">Thioredoxin domain-containing protein</fullName>
    </submittedName>
</protein>
<dbReference type="PANTHER" id="PTHR42899:SF1">
    <property type="entry name" value="SPERMATOGENESIS-ASSOCIATED PROTEIN 20"/>
    <property type="match status" value="1"/>
</dbReference>
<dbReference type="InterPro" id="IPR024705">
    <property type="entry name" value="Ssp411"/>
</dbReference>
<sequence>LDDYAFLARGALDVYAVTGDPEPLGFALELADSIVADFYDADDGTVYFTREPEAGDASGKAENGGASDSLFARPQEFTDRSTPSSLGVATETLALLDGFRTDRLFSEIAESVVTTHADRIRSSPLEHVSLVRAADRVRTGGIEVTIAADAVPDEWDETLGERYVSGALVAPRPPTDDGLDEWLDRLDLKSTPPIWANRDSESGDPTVYVCEGRVCSPAETDLDAALEWLASRATDDT</sequence>
<dbReference type="SUPFAM" id="SSF48208">
    <property type="entry name" value="Six-hairpin glycosidases"/>
    <property type="match status" value="1"/>
</dbReference>